<comment type="caution">
    <text evidence="1">The sequence shown here is derived from an EMBL/GenBank/DDBJ whole genome shotgun (WGS) entry which is preliminary data.</text>
</comment>
<keyword evidence="2" id="KW-1185">Reference proteome</keyword>
<reference evidence="1 2" key="1">
    <citation type="submission" date="2019-07" db="EMBL/GenBank/DDBJ databases">
        <title>Whole genome shotgun sequence of Adhaeribacter aerolatus NBRC 106133.</title>
        <authorList>
            <person name="Hosoyama A."/>
            <person name="Uohara A."/>
            <person name="Ohji S."/>
            <person name="Ichikawa N."/>
        </authorList>
    </citation>
    <scope>NUCLEOTIDE SEQUENCE [LARGE SCALE GENOMIC DNA]</scope>
    <source>
        <strain evidence="1 2">NBRC 106133</strain>
    </source>
</reference>
<dbReference type="Proteomes" id="UP000321532">
    <property type="component" value="Unassembled WGS sequence"/>
</dbReference>
<dbReference type="RefSeq" id="WP_146901346.1">
    <property type="nucleotide sequence ID" value="NZ_BJYS01000030.1"/>
</dbReference>
<proteinExistence type="predicted"/>
<dbReference type="OrthoDB" id="671474at2"/>
<protein>
    <submittedName>
        <fullName evidence="1">Uncharacterized protein</fullName>
    </submittedName>
</protein>
<evidence type="ECO:0000313" key="1">
    <source>
        <dbReference type="EMBL" id="GEO06063.1"/>
    </source>
</evidence>
<dbReference type="EMBL" id="BJYS01000030">
    <property type="protein sequence ID" value="GEO06063.1"/>
    <property type="molecule type" value="Genomic_DNA"/>
</dbReference>
<sequence length="128" mass="14947">MHRTPQHTNEQKTIADFLAGKSEHTVALFNHFVQQYQLIGPVTLHPAKTMIGMATPQRRIAYITQLGKNFMQVVFPFQQPYRDNLCFEKIAQVPGQNHQYNHHFRMYAPEDVNEEIQQFMQIAYNLGS</sequence>
<gene>
    <name evidence="1" type="ORF">AAE02nite_37270</name>
</gene>
<accession>A0A512B275</accession>
<name>A0A512B275_9BACT</name>
<organism evidence="1 2">
    <name type="scientific">Adhaeribacter aerolatus</name>
    <dbReference type="NCBI Taxonomy" id="670289"/>
    <lineage>
        <taxon>Bacteria</taxon>
        <taxon>Pseudomonadati</taxon>
        <taxon>Bacteroidota</taxon>
        <taxon>Cytophagia</taxon>
        <taxon>Cytophagales</taxon>
        <taxon>Hymenobacteraceae</taxon>
        <taxon>Adhaeribacter</taxon>
    </lineage>
</organism>
<evidence type="ECO:0000313" key="2">
    <source>
        <dbReference type="Proteomes" id="UP000321532"/>
    </source>
</evidence>
<dbReference type="AlphaFoldDB" id="A0A512B275"/>